<comment type="caution">
    <text evidence="1">The sequence shown here is derived from an EMBL/GenBank/DDBJ whole genome shotgun (WGS) entry which is preliminary data.</text>
</comment>
<gene>
    <name evidence="1" type="ORF">IX39_08650</name>
</gene>
<dbReference type="RefSeq" id="WP_034675195.1">
    <property type="nucleotide sequence ID" value="NZ_FPAP01000001.1"/>
</dbReference>
<accession>A0A085Z8C0</accession>
<keyword evidence="2" id="KW-1185">Reference proteome</keyword>
<evidence type="ECO:0000313" key="2">
    <source>
        <dbReference type="Proteomes" id="UP000028713"/>
    </source>
</evidence>
<organism evidence="1 2">
    <name type="scientific">Chryseobacterium formosense</name>
    <dbReference type="NCBI Taxonomy" id="236814"/>
    <lineage>
        <taxon>Bacteria</taxon>
        <taxon>Pseudomonadati</taxon>
        <taxon>Bacteroidota</taxon>
        <taxon>Flavobacteriia</taxon>
        <taxon>Flavobacteriales</taxon>
        <taxon>Weeksellaceae</taxon>
        <taxon>Chryseobacterium group</taxon>
        <taxon>Chryseobacterium</taxon>
    </lineage>
</organism>
<evidence type="ECO:0000313" key="1">
    <source>
        <dbReference type="EMBL" id="KFF00684.1"/>
    </source>
</evidence>
<name>A0A085Z8C0_9FLAO</name>
<dbReference type="STRING" id="236814.IX39_08650"/>
<dbReference type="OrthoDB" id="1271098at2"/>
<proteinExistence type="predicted"/>
<reference evidence="1 2" key="1">
    <citation type="submission" date="2014-07" db="EMBL/GenBank/DDBJ databases">
        <title>Genome of Chryseobacterium formosense LMG 24722.</title>
        <authorList>
            <person name="Pipes S.E."/>
            <person name="Stropko S.J."/>
            <person name="Newman J.D."/>
        </authorList>
    </citation>
    <scope>NUCLEOTIDE SEQUENCE [LARGE SCALE GENOMIC DNA]</scope>
    <source>
        <strain evidence="1 2">LMG 24722</strain>
    </source>
</reference>
<dbReference type="Proteomes" id="UP000028713">
    <property type="component" value="Unassembled WGS sequence"/>
</dbReference>
<protein>
    <submittedName>
        <fullName evidence="1">Uncharacterized protein</fullName>
    </submittedName>
</protein>
<dbReference type="AlphaFoldDB" id="A0A085Z8C0"/>
<sequence length="72" mass="8257">MSISYYDFKNLPDRSQQELVMAIGTVISETYKDALKFVLYQMPSFTVEIVYNINNNTIASVSSFQNTGNYEN</sequence>
<dbReference type="EMBL" id="JPRP01000001">
    <property type="protein sequence ID" value="KFF00684.1"/>
    <property type="molecule type" value="Genomic_DNA"/>
</dbReference>